<organism evidence="1 2">
    <name type="scientific">Naganishia cerealis</name>
    <dbReference type="NCBI Taxonomy" id="610337"/>
    <lineage>
        <taxon>Eukaryota</taxon>
        <taxon>Fungi</taxon>
        <taxon>Dikarya</taxon>
        <taxon>Basidiomycota</taxon>
        <taxon>Agaricomycotina</taxon>
        <taxon>Tremellomycetes</taxon>
        <taxon>Filobasidiales</taxon>
        <taxon>Filobasidiaceae</taxon>
        <taxon>Naganishia</taxon>
    </lineage>
</organism>
<sequence length="810" mass="91946">MVPQYLLNTTLGSEYVANHRNSKTSPSANTINLSITNENPQHVFSENEALDKMIEKKLKYKLAAFDLLGDTPFKLEMDSYRHEISPELAHQEYQIDKQRLVELYSVVKDQLAEEDNEETKNDNNGDGSSDAAPKRPLFSSDRIGEIYMSQSAFHVSHDDEVDLGKLSLKSLLLAARLEKFRRFFPAQSEVDELIPSRWIPLCSSQDIAKLSESFGLLVSGPASNVINLTTKNYVPTALAALDSTNLYFNFIGNRLIDSRLGLFYYEVQVTQECNSSSNFKPIIPIIDSASSPTMSFSMGYTCEAPILESDKTTRNSNGFEGERIDISEVLQKLRVFSPLKQNSLLSGLNWMSSMRPGVTQGTFAINFEDRSFHDSSSNPQNPRSSVLAMNRRLSPLHRQLAEESDGGRTHLEMISSGFTIEDGKSSKVYKTDTIGCGVNFITKTVFITFNGIRVKDFEESQLSTYNPLKQVEKVDLYPIFGFSVTNLKETQPEGAPTSVSITTNFGLAPFKFDINNYSLHLKQQNEQVLDRLSQELRLNGQDKLSSGYLYLEPYDDKSLNTIIKSYLAQGAYLDTLAAFENDIRGSDDKKSNLAPWITDNEKEFIEKSKAQARKIIRNLLLESRFDEALEVISLLLEIFRESKFASSALFFEIRFMKYKHHIKSVLNKKLEYGADEFSFQNHSLVALKQGWENVLKFGQSLLTDLTTSDFKQRQQVMKASNLLLLEIHKPYEANDDYRDMIGNYTENLRQLAWKVNDYLVQSCVGDANVDHISRLEALCRDVHTQIHSLATSLDDKRFQMINFEDDLINL</sequence>
<evidence type="ECO:0000313" key="1">
    <source>
        <dbReference type="EMBL" id="KAJ9101425.1"/>
    </source>
</evidence>
<dbReference type="EMBL" id="JASBWR010000058">
    <property type="protein sequence ID" value="KAJ9101425.1"/>
    <property type="molecule type" value="Genomic_DNA"/>
</dbReference>
<comment type="caution">
    <text evidence="1">The sequence shown here is derived from an EMBL/GenBank/DDBJ whole genome shotgun (WGS) entry which is preliminary data.</text>
</comment>
<gene>
    <name evidence="1" type="ORF">QFC19_005198</name>
</gene>
<reference evidence="1" key="1">
    <citation type="submission" date="2023-04" db="EMBL/GenBank/DDBJ databases">
        <title>Draft Genome sequencing of Naganishia species isolated from polar environments using Oxford Nanopore Technology.</title>
        <authorList>
            <person name="Leo P."/>
            <person name="Venkateswaran K."/>
        </authorList>
    </citation>
    <scope>NUCLEOTIDE SEQUENCE</scope>
    <source>
        <strain evidence="1">MNA-CCFEE 5261</strain>
    </source>
</reference>
<evidence type="ECO:0000313" key="2">
    <source>
        <dbReference type="Proteomes" id="UP001241377"/>
    </source>
</evidence>
<proteinExistence type="predicted"/>
<protein>
    <submittedName>
        <fullName evidence="1">Uncharacterized protein</fullName>
    </submittedName>
</protein>
<dbReference type="Proteomes" id="UP001241377">
    <property type="component" value="Unassembled WGS sequence"/>
</dbReference>
<name>A0ACC2VPS1_9TREE</name>
<keyword evidence="2" id="KW-1185">Reference proteome</keyword>
<accession>A0ACC2VPS1</accession>